<dbReference type="Pfam" id="PF13186">
    <property type="entry name" value="SPASM"/>
    <property type="match status" value="1"/>
</dbReference>
<keyword evidence="5" id="KW-0411">Iron-sulfur</keyword>
<accession>G2LKI8</accession>
<keyword evidence="3" id="KW-0479">Metal-binding</keyword>
<evidence type="ECO:0000256" key="4">
    <source>
        <dbReference type="ARBA" id="ARBA00023004"/>
    </source>
</evidence>
<gene>
    <name evidence="7" type="ordered locus">Cabther_B0272</name>
</gene>
<dbReference type="InterPro" id="IPR058240">
    <property type="entry name" value="rSAM_sf"/>
</dbReference>
<comment type="cofactor">
    <cofactor evidence="1">
        <name>[4Fe-4S] cluster</name>
        <dbReference type="ChEBI" id="CHEBI:49883"/>
    </cofactor>
</comment>
<reference evidence="7 8" key="1">
    <citation type="journal article" date="2012" name="Environ. Microbiol.">
        <title>Complete genome of Candidatus Chloracidobacterium thermophilum, a chlorophyll-based photoheterotroph belonging to the phylum Acidobacteria.</title>
        <authorList>
            <person name="Garcia Costas A.M."/>
            <person name="Liu Z."/>
            <person name="Tomsho L.P."/>
            <person name="Schuster S.C."/>
            <person name="Ward D.M."/>
            <person name="Bryant D.A."/>
        </authorList>
    </citation>
    <scope>NUCLEOTIDE SEQUENCE [LARGE SCALE GENOMIC DNA]</scope>
    <source>
        <strain evidence="7 8">B</strain>
    </source>
</reference>
<organism evidence="7 8">
    <name type="scientific">Chloracidobacterium thermophilum (strain B)</name>
    <dbReference type="NCBI Taxonomy" id="981222"/>
    <lineage>
        <taxon>Bacteria</taxon>
        <taxon>Pseudomonadati</taxon>
        <taxon>Acidobacteriota</taxon>
        <taxon>Terriglobia</taxon>
        <taxon>Terriglobales</taxon>
        <taxon>Acidobacteriaceae</taxon>
        <taxon>Chloracidobacterium</taxon>
    </lineage>
</organism>
<dbReference type="PROSITE" id="PS51918">
    <property type="entry name" value="RADICAL_SAM"/>
    <property type="match status" value="1"/>
</dbReference>
<feature type="domain" description="Radical SAM core" evidence="6">
    <location>
        <begin position="5"/>
        <end position="225"/>
    </location>
</feature>
<dbReference type="PANTHER" id="PTHR11228">
    <property type="entry name" value="RADICAL SAM DOMAIN PROTEIN"/>
    <property type="match status" value="1"/>
</dbReference>
<dbReference type="HOGENOM" id="CLU_009273_1_1_0"/>
<evidence type="ECO:0000256" key="5">
    <source>
        <dbReference type="ARBA" id="ARBA00023014"/>
    </source>
</evidence>
<dbReference type="Pfam" id="PF04055">
    <property type="entry name" value="Radical_SAM"/>
    <property type="match status" value="1"/>
</dbReference>
<evidence type="ECO:0000259" key="6">
    <source>
        <dbReference type="PROSITE" id="PS51918"/>
    </source>
</evidence>
<dbReference type="SFLD" id="SFLDS00029">
    <property type="entry name" value="Radical_SAM"/>
    <property type="match status" value="1"/>
</dbReference>
<dbReference type="Gene3D" id="3.20.20.70">
    <property type="entry name" value="Aldolase class I"/>
    <property type="match status" value="1"/>
</dbReference>
<dbReference type="STRING" id="981222.Cabther_B0272"/>
<dbReference type="InterPro" id="IPR023885">
    <property type="entry name" value="4Fe4S-binding_SPASM_dom"/>
</dbReference>
<dbReference type="InterPro" id="IPR050377">
    <property type="entry name" value="Radical_SAM_PqqE_MftC-like"/>
</dbReference>
<dbReference type="InterPro" id="IPR013785">
    <property type="entry name" value="Aldolase_TIM"/>
</dbReference>
<dbReference type="InterPro" id="IPR007197">
    <property type="entry name" value="rSAM"/>
</dbReference>
<dbReference type="SUPFAM" id="SSF102114">
    <property type="entry name" value="Radical SAM enzymes"/>
    <property type="match status" value="1"/>
</dbReference>
<keyword evidence="4" id="KW-0408">Iron</keyword>
<dbReference type="Proteomes" id="UP000006791">
    <property type="component" value="Chromosome 2"/>
</dbReference>
<dbReference type="GO" id="GO:0051536">
    <property type="term" value="F:iron-sulfur cluster binding"/>
    <property type="evidence" value="ECO:0007669"/>
    <property type="project" value="UniProtKB-KW"/>
</dbReference>
<name>G2LKI8_CHLTF</name>
<dbReference type="GO" id="GO:0046872">
    <property type="term" value="F:metal ion binding"/>
    <property type="evidence" value="ECO:0007669"/>
    <property type="project" value="UniProtKB-KW"/>
</dbReference>
<proteinExistence type="predicted"/>
<dbReference type="PANTHER" id="PTHR11228:SF34">
    <property type="entry name" value="TUNGSTEN-CONTAINING ALDEHYDE FERREDOXIN OXIDOREDUCTASE COFACTOR MODIFYING PROTEIN"/>
    <property type="match status" value="1"/>
</dbReference>
<dbReference type="AlphaFoldDB" id="G2LKI8"/>
<dbReference type="GO" id="GO:0003824">
    <property type="term" value="F:catalytic activity"/>
    <property type="evidence" value="ECO:0007669"/>
    <property type="project" value="InterPro"/>
</dbReference>
<dbReference type="EMBL" id="CP002515">
    <property type="protein sequence ID" value="AEP13274.1"/>
    <property type="molecule type" value="Genomic_DNA"/>
</dbReference>
<evidence type="ECO:0000313" key="7">
    <source>
        <dbReference type="EMBL" id="AEP13274.1"/>
    </source>
</evidence>
<keyword evidence="8" id="KW-1185">Reference proteome</keyword>
<evidence type="ECO:0000256" key="1">
    <source>
        <dbReference type="ARBA" id="ARBA00001966"/>
    </source>
</evidence>
<evidence type="ECO:0000313" key="8">
    <source>
        <dbReference type="Proteomes" id="UP000006791"/>
    </source>
</evidence>
<dbReference type="CDD" id="cd01335">
    <property type="entry name" value="Radical_SAM"/>
    <property type="match status" value="1"/>
</dbReference>
<dbReference type="SFLD" id="SFLDG01067">
    <property type="entry name" value="SPASM/twitch_domain_containing"/>
    <property type="match status" value="1"/>
</dbReference>
<sequence length="364" mass="39372">MGKTVVGPQTVHVDLANGCNTNCTTCWDHSPLLTTPRPTAWKRKLFDLERFRALAADLAGMQSVESVILSGMGDPFVHPGIYDIIAECKRYGWHVTILTNALLADPDRVAALGVDAMLVSVNGVSPASYTAFHPNLRASDFARLEWLLTRWRQLGVAVKHVQVINRDTAAELVDMVHFAARHGARQVTFKLASLGNGTEACAITEAQRVELREQLVPAARAAAAELGVVTNLEVFAQQLTAGGLATTPIEEVGCFMGWHYARITVEGALLYCCAATLQVGHLDWGPFSEQWFGAAWEALRASLRAGQYAPACRQCGKFNQNVKLAAKVRERFGMAVYASLTGRSAGQASDNVEGRNGTAGHRLG</sequence>
<protein>
    <submittedName>
        <fullName evidence="7">Radical SAM superfamily</fullName>
    </submittedName>
</protein>
<evidence type="ECO:0000256" key="2">
    <source>
        <dbReference type="ARBA" id="ARBA00022691"/>
    </source>
</evidence>
<dbReference type="KEGG" id="ctm:Cabther_B0272"/>
<evidence type="ECO:0000256" key="3">
    <source>
        <dbReference type="ARBA" id="ARBA00022723"/>
    </source>
</evidence>
<keyword evidence="2" id="KW-0949">S-adenosyl-L-methionine</keyword>